<sequence>MNYLPEKQLTHDLSYNHDLDNNDNFSPDNQWLVYDTRTEEGGIAASAKIEKVNIETREKIIVYQVANNHEWGPGVGAASYSPTENAVVFIHGLASVTENNPYQQWRRTGVIIDEANVEKPIFMDARDIYFPYTKGALRGGTHRHEWSGNGQWIGFTYNDAIMKALEDSTGEKRNLRTIGVAKKDNPVSVKQNNNGENIAGEWFSSIVVRVVANPKFGSDEISNAAGDSWVGKNGYLKPDGKRQMARAFIGTVRNKNGESVDEVFIVDIPNEIDVEGEYGALEGTKNVLPMPPKGATQRRLTFTAESESAGCIGIVRSSPEGDLLAFLAKDKQNVRQIFTINPNGENLNQITFHKTDVEGSLRWHPSGKSVFYICAGSIHQCEIGFGDFETRVQQISKPSYISPTNLVISHDGKILAFNRAITRGDGAKHSKQIYIIKLND</sequence>
<dbReference type="SUPFAM" id="SSF82171">
    <property type="entry name" value="DPP6 N-terminal domain-like"/>
    <property type="match status" value="1"/>
</dbReference>
<evidence type="ECO:0008006" key="3">
    <source>
        <dbReference type="Google" id="ProtNLM"/>
    </source>
</evidence>
<dbReference type="EMBL" id="CAKLPY010000001">
    <property type="protein sequence ID" value="CAH0994797.1"/>
    <property type="molecule type" value="Genomic_DNA"/>
</dbReference>
<dbReference type="Gene3D" id="2.120.10.30">
    <property type="entry name" value="TolB, C-terminal domain"/>
    <property type="match status" value="1"/>
</dbReference>
<dbReference type="Pfam" id="PF12566">
    <property type="entry name" value="DUF3748"/>
    <property type="match status" value="1"/>
</dbReference>
<keyword evidence="2" id="KW-1185">Reference proteome</keyword>
<accession>A0ABN8EPE8</accession>
<dbReference type="InterPro" id="IPR011042">
    <property type="entry name" value="6-blade_b-propeller_TolB-like"/>
</dbReference>
<comment type="caution">
    <text evidence="1">The sequence shown here is derived from an EMBL/GenBank/DDBJ whole genome shotgun (WGS) entry which is preliminary data.</text>
</comment>
<name>A0ABN8EPE8_9BACT</name>
<evidence type="ECO:0000313" key="1">
    <source>
        <dbReference type="EMBL" id="CAH0994797.1"/>
    </source>
</evidence>
<dbReference type="Proteomes" id="UP000837932">
    <property type="component" value="Unassembled WGS sequence"/>
</dbReference>
<gene>
    <name evidence="1" type="ORF">EMA8858_00909</name>
</gene>
<evidence type="ECO:0000313" key="2">
    <source>
        <dbReference type="Proteomes" id="UP000837932"/>
    </source>
</evidence>
<protein>
    <recommendedName>
        <fullName evidence="3">DUF3748 domain-containing protein</fullName>
    </recommendedName>
</protein>
<dbReference type="InterPro" id="IPR022223">
    <property type="entry name" value="DUF3748"/>
</dbReference>
<reference evidence="1" key="1">
    <citation type="submission" date="2021-12" db="EMBL/GenBank/DDBJ databases">
        <authorList>
            <person name="Rodrigo-Torres L."/>
            <person name="Arahal R. D."/>
            <person name="Lucena T."/>
        </authorList>
    </citation>
    <scope>NUCLEOTIDE SEQUENCE</scope>
    <source>
        <strain evidence="1">CECT 8858</strain>
    </source>
</reference>
<organism evidence="1 2">
    <name type="scientific">Emticicia aquatica</name>
    <dbReference type="NCBI Taxonomy" id="1681835"/>
    <lineage>
        <taxon>Bacteria</taxon>
        <taxon>Pseudomonadati</taxon>
        <taxon>Bacteroidota</taxon>
        <taxon>Cytophagia</taxon>
        <taxon>Cytophagales</taxon>
        <taxon>Leadbetterellaceae</taxon>
        <taxon>Emticicia</taxon>
    </lineage>
</organism>
<proteinExistence type="predicted"/>
<dbReference type="RefSeq" id="WP_238804886.1">
    <property type="nucleotide sequence ID" value="NZ_CAKLPY010000001.1"/>
</dbReference>